<evidence type="ECO:0000256" key="3">
    <source>
        <dbReference type="ARBA" id="ARBA00023004"/>
    </source>
</evidence>
<dbReference type="SUPFAM" id="SSF46458">
    <property type="entry name" value="Globin-like"/>
    <property type="match status" value="1"/>
</dbReference>
<dbReference type="InterPro" id="IPR012292">
    <property type="entry name" value="Globin/Proto"/>
</dbReference>
<dbReference type="GO" id="GO:0019825">
    <property type="term" value="F:oxygen binding"/>
    <property type="evidence" value="ECO:0007669"/>
    <property type="project" value="InterPro"/>
</dbReference>
<gene>
    <name evidence="5" type="ORF">TCLT_LOCUS1084</name>
</gene>
<sequence length="206" mass="23635">MGSGNSAAASSKIHHKARSKNTTAVRAEDIGDGNNENDAQQKMDLRLPYQQFREIFTLKNYWKTIRRNERDCAKTMFAKYLKQNPEVKDDYAKLKNIDVDMVSATLTDPGFEAVATNYLKVFDDVLTTLEEKPTDVADACSRLISVGKMHKHKVMGMDGGQFQLLEEPFLYMVSEVLQDRYNDKAENLFRKFFQFCLTYLLEGFNS</sequence>
<keyword evidence="3" id="KW-0408">Iron</keyword>
<evidence type="ECO:0000256" key="2">
    <source>
        <dbReference type="ARBA" id="ARBA00022723"/>
    </source>
</evidence>
<organism evidence="7">
    <name type="scientific">Thelazia callipaeda</name>
    <name type="common">Oriental eyeworm</name>
    <name type="synonym">Parasitic nematode</name>
    <dbReference type="NCBI Taxonomy" id="103827"/>
    <lineage>
        <taxon>Eukaryota</taxon>
        <taxon>Metazoa</taxon>
        <taxon>Ecdysozoa</taxon>
        <taxon>Nematoda</taxon>
        <taxon>Chromadorea</taxon>
        <taxon>Rhabditida</taxon>
        <taxon>Spirurina</taxon>
        <taxon>Spiruromorpha</taxon>
        <taxon>Thelazioidea</taxon>
        <taxon>Thelaziidae</taxon>
        <taxon>Thelazia</taxon>
    </lineage>
</organism>
<dbReference type="Gene3D" id="1.10.490.10">
    <property type="entry name" value="Globins"/>
    <property type="match status" value="1"/>
</dbReference>
<evidence type="ECO:0000313" key="7">
    <source>
        <dbReference type="WBParaSite" id="TCLT_0000108301-mRNA-1"/>
    </source>
</evidence>
<proteinExistence type="predicted"/>
<reference evidence="5 6" key="2">
    <citation type="submission" date="2018-11" db="EMBL/GenBank/DDBJ databases">
        <authorList>
            <consortium name="Pathogen Informatics"/>
        </authorList>
    </citation>
    <scope>NUCLEOTIDE SEQUENCE [LARGE SCALE GENOMIC DNA]</scope>
</reference>
<evidence type="ECO:0000313" key="5">
    <source>
        <dbReference type="EMBL" id="VDM96327.1"/>
    </source>
</evidence>
<dbReference type="InterPro" id="IPR050532">
    <property type="entry name" value="Globin-like_OT"/>
</dbReference>
<dbReference type="OMA" id="CLDYIID"/>
<dbReference type="WBParaSite" id="TCLT_0000108301-mRNA-1">
    <property type="protein sequence ID" value="TCLT_0000108301-mRNA-1"/>
    <property type="gene ID" value="TCLT_0000108301"/>
</dbReference>
<dbReference type="Proteomes" id="UP000276776">
    <property type="component" value="Unassembled WGS sequence"/>
</dbReference>
<dbReference type="InterPro" id="IPR009050">
    <property type="entry name" value="Globin-like_sf"/>
</dbReference>
<dbReference type="GO" id="GO:0046872">
    <property type="term" value="F:metal ion binding"/>
    <property type="evidence" value="ECO:0007669"/>
    <property type="project" value="UniProtKB-KW"/>
</dbReference>
<dbReference type="GO" id="GO:0020037">
    <property type="term" value="F:heme binding"/>
    <property type="evidence" value="ECO:0007669"/>
    <property type="project" value="InterPro"/>
</dbReference>
<reference evidence="7" key="1">
    <citation type="submission" date="2016-04" db="UniProtKB">
        <authorList>
            <consortium name="WormBaseParasite"/>
        </authorList>
    </citation>
    <scope>IDENTIFICATION</scope>
</reference>
<keyword evidence="1" id="KW-0349">Heme</keyword>
<evidence type="ECO:0000256" key="1">
    <source>
        <dbReference type="ARBA" id="ARBA00022617"/>
    </source>
</evidence>
<name>A0A158RAW9_THECL</name>
<dbReference type="PANTHER" id="PTHR46458:SF5">
    <property type="entry name" value="GLOBIN FAMILY PROFILE DOMAIN-CONTAINING PROTEIN"/>
    <property type="match status" value="1"/>
</dbReference>
<evidence type="ECO:0000313" key="6">
    <source>
        <dbReference type="Proteomes" id="UP000276776"/>
    </source>
</evidence>
<evidence type="ECO:0000256" key="4">
    <source>
        <dbReference type="SAM" id="MobiDB-lite"/>
    </source>
</evidence>
<dbReference type="EMBL" id="UYYF01000115">
    <property type="protein sequence ID" value="VDM96327.1"/>
    <property type="molecule type" value="Genomic_DNA"/>
</dbReference>
<feature type="compositionally biased region" description="Low complexity" evidence="4">
    <location>
        <begin position="1"/>
        <end position="11"/>
    </location>
</feature>
<dbReference type="AlphaFoldDB" id="A0A158RAW9"/>
<accession>A0A158RAW9</accession>
<feature type="region of interest" description="Disordered" evidence="4">
    <location>
        <begin position="1"/>
        <end position="39"/>
    </location>
</feature>
<protein>
    <submittedName>
        <fullName evidence="7">GLOBIN domain-containing protein</fullName>
    </submittedName>
</protein>
<keyword evidence="6" id="KW-1185">Reference proteome</keyword>
<keyword evidence="2" id="KW-0479">Metal-binding</keyword>
<dbReference type="OrthoDB" id="6344802at2759"/>
<dbReference type="PANTHER" id="PTHR46458">
    <property type="entry name" value="BLR2807 PROTEIN"/>
    <property type="match status" value="1"/>
</dbReference>